<keyword evidence="2" id="KW-0472">Membrane</keyword>
<evidence type="ECO:0000256" key="2">
    <source>
        <dbReference type="SAM" id="Phobius"/>
    </source>
</evidence>
<gene>
    <name evidence="4" type="ORF">FGL95_25940</name>
</gene>
<organism evidence="4 5">
    <name type="scientific">Antrihabitans stalactiti</name>
    <dbReference type="NCBI Taxonomy" id="2584121"/>
    <lineage>
        <taxon>Bacteria</taxon>
        <taxon>Bacillati</taxon>
        <taxon>Actinomycetota</taxon>
        <taxon>Actinomycetes</taxon>
        <taxon>Mycobacteriales</taxon>
        <taxon>Nocardiaceae</taxon>
        <taxon>Antrihabitans</taxon>
    </lineage>
</organism>
<feature type="domain" description="Glutamine amidotransferase type-2" evidence="3">
    <location>
        <begin position="121"/>
        <end position="191"/>
    </location>
</feature>
<reference evidence="4 5" key="1">
    <citation type="submission" date="2019-05" db="EMBL/GenBank/DDBJ databases">
        <authorList>
            <person name="Lee S.D."/>
        </authorList>
    </citation>
    <scope>NUCLEOTIDE SEQUENCE [LARGE SCALE GENOMIC DNA]</scope>
    <source>
        <strain evidence="4 5">YC2-7</strain>
    </source>
</reference>
<feature type="transmembrane region" description="Helical" evidence="2">
    <location>
        <begin position="151"/>
        <end position="178"/>
    </location>
</feature>
<dbReference type="RefSeq" id="WP_169592886.1">
    <property type="nucleotide sequence ID" value="NZ_VCQU01000011.1"/>
</dbReference>
<dbReference type="InterPro" id="IPR025241">
    <property type="entry name" value="DUF4190"/>
</dbReference>
<evidence type="ECO:0000313" key="5">
    <source>
        <dbReference type="Proteomes" id="UP000535543"/>
    </source>
</evidence>
<proteinExistence type="predicted"/>
<accession>A0A848KHH3</accession>
<dbReference type="Proteomes" id="UP000535543">
    <property type="component" value="Unassembled WGS sequence"/>
</dbReference>
<keyword evidence="5" id="KW-1185">Reference proteome</keyword>
<dbReference type="PROSITE" id="PS51278">
    <property type="entry name" value="GATASE_TYPE_2"/>
    <property type="match status" value="1"/>
</dbReference>
<protein>
    <submittedName>
        <fullName evidence="4">DUF4190 domain-containing protein</fullName>
    </submittedName>
</protein>
<dbReference type="EMBL" id="VCQU01000011">
    <property type="protein sequence ID" value="NMN98483.1"/>
    <property type="molecule type" value="Genomic_DNA"/>
</dbReference>
<reference evidence="4 5" key="2">
    <citation type="submission" date="2020-06" db="EMBL/GenBank/DDBJ databases">
        <title>Antribacter stalactiti gen. nov., sp. nov., a new member of the family Nacardiaceae isolated from a cave.</title>
        <authorList>
            <person name="Kim I.S."/>
        </authorList>
    </citation>
    <scope>NUCLEOTIDE SEQUENCE [LARGE SCALE GENOMIC DNA]</scope>
    <source>
        <strain evidence="4 5">YC2-7</strain>
    </source>
</reference>
<feature type="transmembrane region" description="Helical" evidence="2">
    <location>
        <begin position="117"/>
        <end position="139"/>
    </location>
</feature>
<keyword evidence="2" id="KW-0812">Transmembrane</keyword>
<sequence length="191" mass="19619">MTNSGSGDWLRKGDNDAQSNDNVPADAPPPGSRPQFDDIPPPPGPYEQTLRYETPGPPIPPYPGPPPQQPYGQQPYQGQGGYPPPAYPQGYGDFPRPAGQNGMAIASLCVGIAALPLSLFCGVLGLAGIVAVILGVVALNQIKQTGQDGRGLAIGGIVIGGIDILLAAIVIIFFAAAIGSINYNSLGVATY</sequence>
<evidence type="ECO:0000256" key="1">
    <source>
        <dbReference type="SAM" id="MobiDB-lite"/>
    </source>
</evidence>
<feature type="region of interest" description="Disordered" evidence="1">
    <location>
        <begin position="1"/>
        <end position="94"/>
    </location>
</feature>
<name>A0A848KHH3_9NOCA</name>
<comment type="caution">
    <text evidence="4">The sequence shown here is derived from an EMBL/GenBank/DDBJ whole genome shotgun (WGS) entry which is preliminary data.</text>
</comment>
<dbReference type="InterPro" id="IPR017932">
    <property type="entry name" value="GATase_2_dom"/>
</dbReference>
<feature type="compositionally biased region" description="Pro residues" evidence="1">
    <location>
        <begin position="55"/>
        <end position="69"/>
    </location>
</feature>
<evidence type="ECO:0000313" key="4">
    <source>
        <dbReference type="EMBL" id="NMN98483.1"/>
    </source>
</evidence>
<dbReference type="Pfam" id="PF13828">
    <property type="entry name" value="DUF4190"/>
    <property type="match status" value="1"/>
</dbReference>
<dbReference type="AlphaFoldDB" id="A0A848KHH3"/>
<evidence type="ECO:0000259" key="3">
    <source>
        <dbReference type="PROSITE" id="PS51278"/>
    </source>
</evidence>
<keyword evidence="2" id="KW-1133">Transmembrane helix</keyword>